<dbReference type="Pfam" id="PF00248">
    <property type="entry name" value="Aldo_ket_red"/>
    <property type="match status" value="1"/>
</dbReference>
<gene>
    <name evidence="2" type="ORF">B2K_10140</name>
</gene>
<organism evidence="2 3">
    <name type="scientific">Paenibacillus mucilaginosus K02</name>
    <dbReference type="NCBI Taxonomy" id="997761"/>
    <lineage>
        <taxon>Bacteria</taxon>
        <taxon>Bacillati</taxon>
        <taxon>Bacillota</taxon>
        <taxon>Bacilli</taxon>
        <taxon>Bacillales</taxon>
        <taxon>Paenibacillaceae</taxon>
        <taxon>Paenibacillus</taxon>
    </lineage>
</organism>
<dbReference type="SUPFAM" id="SSF51430">
    <property type="entry name" value="NAD(P)-linked oxidoreductase"/>
    <property type="match status" value="1"/>
</dbReference>
<dbReference type="GO" id="GO:0016491">
    <property type="term" value="F:oxidoreductase activity"/>
    <property type="evidence" value="ECO:0007669"/>
    <property type="project" value="InterPro"/>
</dbReference>
<dbReference type="EMBL" id="CP003422">
    <property type="protein sequence ID" value="AFH61078.1"/>
    <property type="molecule type" value="Genomic_DNA"/>
</dbReference>
<dbReference type="InterPro" id="IPR023210">
    <property type="entry name" value="NADP_OxRdtase_dom"/>
</dbReference>
<proteinExistence type="predicted"/>
<dbReference type="Proteomes" id="UP000007392">
    <property type="component" value="Chromosome"/>
</dbReference>
<dbReference type="PANTHER" id="PTHR42686:SF1">
    <property type="entry name" value="GH17980P-RELATED"/>
    <property type="match status" value="1"/>
</dbReference>
<sequence length="98" mass="11045">MHNLLDSVCRLGFGAMGLGGAFGQYDEQVLVCSVLFSLERGLNFVDTARIYGDSERLIGKAFKEWRGPRKNAQPRQGQAKVTSNSIWKPSEWLNFYSK</sequence>
<dbReference type="HOGENOM" id="CLU_2331098_0_0_9"/>
<dbReference type="PANTHER" id="PTHR42686">
    <property type="entry name" value="GH17980P-RELATED"/>
    <property type="match status" value="1"/>
</dbReference>
<accession>I0BFD1</accession>
<dbReference type="GO" id="GO:0005829">
    <property type="term" value="C:cytosol"/>
    <property type="evidence" value="ECO:0007669"/>
    <property type="project" value="TreeGrafter"/>
</dbReference>
<dbReference type="RefSeq" id="WP_014650154.1">
    <property type="nucleotide sequence ID" value="NC_017672.3"/>
</dbReference>
<feature type="domain" description="NADP-dependent oxidoreductase" evidence="1">
    <location>
        <begin position="10"/>
        <end position="71"/>
    </location>
</feature>
<evidence type="ECO:0000259" key="1">
    <source>
        <dbReference type="Pfam" id="PF00248"/>
    </source>
</evidence>
<dbReference type="Gene3D" id="3.20.20.100">
    <property type="entry name" value="NADP-dependent oxidoreductase domain"/>
    <property type="match status" value="1"/>
</dbReference>
<dbReference type="KEGG" id="pmw:B2K_10140"/>
<dbReference type="AlphaFoldDB" id="I0BFD1"/>
<reference evidence="2 3" key="1">
    <citation type="submission" date="2013-06" db="EMBL/GenBank/DDBJ databases">
        <title>Complete genome sequence of Paenibacillus mucilaginosus K02.</title>
        <authorList>
            <person name="Xiao B."/>
            <person name="Sun L."/>
            <person name="Xiao L."/>
            <person name="Lian B."/>
        </authorList>
    </citation>
    <scope>NUCLEOTIDE SEQUENCE [LARGE SCALE GENOMIC DNA]</scope>
    <source>
        <strain evidence="2 3">K02</strain>
    </source>
</reference>
<evidence type="ECO:0000313" key="2">
    <source>
        <dbReference type="EMBL" id="AFH61078.1"/>
    </source>
</evidence>
<evidence type="ECO:0000313" key="3">
    <source>
        <dbReference type="Proteomes" id="UP000007392"/>
    </source>
</evidence>
<name>I0BFD1_9BACL</name>
<dbReference type="InterPro" id="IPR036812">
    <property type="entry name" value="NAD(P)_OxRdtase_dom_sf"/>
</dbReference>
<dbReference type="InterPro" id="IPR020471">
    <property type="entry name" value="AKR"/>
</dbReference>
<protein>
    <recommendedName>
        <fullName evidence="1">NADP-dependent oxidoreductase domain-containing protein</fullName>
    </recommendedName>
</protein>